<feature type="transmembrane region" description="Helical" evidence="1">
    <location>
        <begin position="332"/>
        <end position="352"/>
    </location>
</feature>
<proteinExistence type="predicted"/>
<dbReference type="AlphaFoldDB" id="A0A1F6AHD0"/>
<dbReference type="STRING" id="1798392.A3A79_02745"/>
<feature type="transmembrane region" description="Helical" evidence="1">
    <location>
        <begin position="193"/>
        <end position="224"/>
    </location>
</feature>
<keyword evidence="2" id="KW-0732">Signal</keyword>
<feature type="chain" id="PRO_5009522978" evidence="2">
    <location>
        <begin position="22"/>
        <end position="481"/>
    </location>
</feature>
<dbReference type="Proteomes" id="UP000178759">
    <property type="component" value="Unassembled WGS sequence"/>
</dbReference>
<sequence length="481" mass="51027">MKRFLFLLLLFLFLVPLPVFAATPWMFGGEFDAAIQGGVEGGNNAESWVTGNLLNFFPNSLNVGLIGFSSNTLEKAASGEQLPYEFYQQLQQRSVLGGTSRAIAMIYANPPADFGYWLADVGQTLGFIPKQAYAQGIGFSGLSALLPVWKAFRNIAYLILAVVMLIIGFMVMLRKKIDPKTVVTVQNALPRIVITLILITFSYAIVGFLIDLMYLLILLVVYAVGNAIPGAEVLELQAAFTAGGSLEIGRIFSTLSPIAIPGGIGIVGSIVAIIFGQPFLAALMILFGGLVAIPFTGDSLAVAGASPILLLLLALGLIVTLIRILFILVNAYIQIIIALVFGPLQIMLDAVPGGNGFSSWLNSLVVNLLTFPIVVSLIILGLSITSSVSGSFWSPPLVPKSPDTSQFIAALIGVGIIMTIPSIVHAVKEALKIKPLVPTGAGVLTQPVLGAAGGVLQLGSQFFYTAQLTQMAKGLFKKEQK</sequence>
<reference evidence="3 4" key="1">
    <citation type="journal article" date="2016" name="Nat. Commun.">
        <title>Thousands of microbial genomes shed light on interconnected biogeochemical processes in an aquifer system.</title>
        <authorList>
            <person name="Anantharaman K."/>
            <person name="Brown C.T."/>
            <person name="Hug L.A."/>
            <person name="Sharon I."/>
            <person name="Castelle C.J."/>
            <person name="Probst A.J."/>
            <person name="Thomas B.C."/>
            <person name="Singh A."/>
            <person name="Wilkins M.J."/>
            <person name="Karaoz U."/>
            <person name="Brodie E.L."/>
            <person name="Williams K.H."/>
            <person name="Hubbard S.S."/>
            <person name="Banfield J.F."/>
        </authorList>
    </citation>
    <scope>NUCLEOTIDE SEQUENCE [LARGE SCALE GENOMIC DNA]</scope>
</reference>
<keyword evidence="1" id="KW-0812">Transmembrane</keyword>
<dbReference type="EMBL" id="MFJV01000001">
    <property type="protein sequence ID" value="OGG24091.1"/>
    <property type="molecule type" value="Genomic_DNA"/>
</dbReference>
<organism evidence="3 4">
    <name type="scientific">Candidatus Gottesmanbacteria bacterium RIFCSPLOWO2_01_FULL_43_11b</name>
    <dbReference type="NCBI Taxonomy" id="1798392"/>
    <lineage>
        <taxon>Bacteria</taxon>
        <taxon>Candidatus Gottesmaniibacteriota</taxon>
    </lineage>
</organism>
<feature type="transmembrane region" description="Helical" evidence="1">
    <location>
        <begin position="300"/>
        <end position="326"/>
    </location>
</feature>
<feature type="transmembrane region" description="Helical" evidence="1">
    <location>
        <begin position="155"/>
        <end position="173"/>
    </location>
</feature>
<protein>
    <submittedName>
        <fullName evidence="3">Uncharacterized protein</fullName>
    </submittedName>
</protein>
<feature type="transmembrane region" description="Helical" evidence="1">
    <location>
        <begin position="364"/>
        <end position="384"/>
    </location>
</feature>
<keyword evidence="1" id="KW-0472">Membrane</keyword>
<evidence type="ECO:0000256" key="1">
    <source>
        <dbReference type="SAM" id="Phobius"/>
    </source>
</evidence>
<evidence type="ECO:0000256" key="2">
    <source>
        <dbReference type="SAM" id="SignalP"/>
    </source>
</evidence>
<accession>A0A1F6AHD0</accession>
<feature type="transmembrane region" description="Helical" evidence="1">
    <location>
        <begin position="404"/>
        <end position="424"/>
    </location>
</feature>
<comment type="caution">
    <text evidence="3">The sequence shown here is derived from an EMBL/GenBank/DDBJ whole genome shotgun (WGS) entry which is preliminary data.</text>
</comment>
<evidence type="ECO:0000313" key="3">
    <source>
        <dbReference type="EMBL" id="OGG24091.1"/>
    </source>
</evidence>
<evidence type="ECO:0000313" key="4">
    <source>
        <dbReference type="Proteomes" id="UP000178759"/>
    </source>
</evidence>
<feature type="signal peptide" evidence="2">
    <location>
        <begin position="1"/>
        <end position="21"/>
    </location>
</feature>
<gene>
    <name evidence="3" type="ORF">A3A79_02745</name>
</gene>
<name>A0A1F6AHD0_9BACT</name>
<keyword evidence="1" id="KW-1133">Transmembrane helix</keyword>
<feature type="transmembrane region" description="Helical" evidence="1">
    <location>
        <begin position="264"/>
        <end position="293"/>
    </location>
</feature>